<feature type="domain" description="ABC transporter" evidence="9">
    <location>
        <begin position="5"/>
        <end position="235"/>
    </location>
</feature>
<name>A0A099T013_METMT</name>
<dbReference type="PROSITE" id="PS00211">
    <property type="entry name" value="ABC_TRANSPORTER_1"/>
    <property type="match status" value="1"/>
</dbReference>
<reference evidence="10 11" key="1">
    <citation type="submission" date="2014-09" db="EMBL/GenBank/DDBJ databases">
        <title>Draft genome sequence of an obligately methylotrophic methanogen, Methanococcoides methylutens, isolated from marine sediment.</title>
        <authorList>
            <person name="Guan Y."/>
            <person name="Ngugi D.K."/>
            <person name="Blom J."/>
            <person name="Ali S."/>
            <person name="Ferry J.G."/>
            <person name="Stingl U."/>
        </authorList>
    </citation>
    <scope>NUCLEOTIDE SEQUENCE [LARGE SCALE GENOMIC DNA]</scope>
    <source>
        <strain evidence="10 11">DSM 2657</strain>
    </source>
</reference>
<gene>
    <name evidence="10" type="ORF">LI82_12360</name>
</gene>
<dbReference type="InterPro" id="IPR003593">
    <property type="entry name" value="AAA+_ATPase"/>
</dbReference>
<dbReference type="InterPro" id="IPR017871">
    <property type="entry name" value="ABC_transporter-like_CS"/>
</dbReference>
<organism evidence="10 11">
    <name type="scientific">Methanococcoides methylutens</name>
    <dbReference type="NCBI Taxonomy" id="2226"/>
    <lineage>
        <taxon>Archaea</taxon>
        <taxon>Methanobacteriati</taxon>
        <taxon>Methanobacteriota</taxon>
        <taxon>Stenosarchaea group</taxon>
        <taxon>Methanomicrobia</taxon>
        <taxon>Methanosarcinales</taxon>
        <taxon>Methanosarcinaceae</taxon>
        <taxon>Methanococcoides</taxon>
    </lineage>
</organism>
<dbReference type="PANTHER" id="PTHR42711:SF5">
    <property type="entry name" value="ABC TRANSPORTER ATP-BINDING PROTEIN NATA"/>
    <property type="match status" value="1"/>
</dbReference>
<dbReference type="FunFam" id="3.40.50.300:FF:000589">
    <property type="entry name" value="ABC transporter, ATP-binding subunit"/>
    <property type="match status" value="1"/>
</dbReference>
<evidence type="ECO:0000313" key="10">
    <source>
        <dbReference type="EMBL" id="KGK98482.1"/>
    </source>
</evidence>
<keyword evidence="11" id="KW-1185">Reference proteome</keyword>
<evidence type="ECO:0000256" key="8">
    <source>
        <dbReference type="ARBA" id="ARBA00023136"/>
    </source>
</evidence>
<dbReference type="GO" id="GO:0016887">
    <property type="term" value="F:ATP hydrolysis activity"/>
    <property type="evidence" value="ECO:0007669"/>
    <property type="project" value="InterPro"/>
</dbReference>
<dbReference type="Gene3D" id="3.40.50.300">
    <property type="entry name" value="P-loop containing nucleotide triphosphate hydrolases"/>
    <property type="match status" value="1"/>
</dbReference>
<dbReference type="SMART" id="SM00382">
    <property type="entry name" value="AAA"/>
    <property type="match status" value="1"/>
</dbReference>
<dbReference type="PROSITE" id="PS50893">
    <property type="entry name" value="ABC_TRANSPORTER_2"/>
    <property type="match status" value="1"/>
</dbReference>
<keyword evidence="5" id="KW-0547">Nucleotide-binding</keyword>
<dbReference type="EMBL" id="JRHO01000014">
    <property type="protein sequence ID" value="KGK98482.1"/>
    <property type="molecule type" value="Genomic_DNA"/>
</dbReference>
<keyword evidence="8" id="KW-0472">Membrane</keyword>
<dbReference type="Pfam" id="PF00005">
    <property type="entry name" value="ABC_tran"/>
    <property type="match status" value="1"/>
</dbReference>
<evidence type="ECO:0000256" key="7">
    <source>
        <dbReference type="ARBA" id="ARBA00022967"/>
    </source>
</evidence>
<evidence type="ECO:0000256" key="5">
    <source>
        <dbReference type="ARBA" id="ARBA00022741"/>
    </source>
</evidence>
<keyword evidence="7" id="KW-1278">Translocase</keyword>
<evidence type="ECO:0000259" key="9">
    <source>
        <dbReference type="PROSITE" id="PS50893"/>
    </source>
</evidence>
<accession>A0A099T013</accession>
<dbReference type="SUPFAM" id="SSF52540">
    <property type="entry name" value="P-loop containing nucleoside triphosphate hydrolases"/>
    <property type="match status" value="1"/>
</dbReference>
<evidence type="ECO:0000256" key="4">
    <source>
        <dbReference type="ARBA" id="ARBA00022475"/>
    </source>
</evidence>
<evidence type="ECO:0000256" key="3">
    <source>
        <dbReference type="ARBA" id="ARBA00022448"/>
    </source>
</evidence>
<dbReference type="AlphaFoldDB" id="A0A099T013"/>
<evidence type="ECO:0000256" key="2">
    <source>
        <dbReference type="ARBA" id="ARBA00005417"/>
    </source>
</evidence>
<evidence type="ECO:0000313" key="11">
    <source>
        <dbReference type="Proteomes" id="UP000029859"/>
    </source>
</evidence>
<keyword evidence="4" id="KW-1003">Cell membrane</keyword>
<comment type="similarity">
    <text evidence="2">Belongs to the ABC transporter superfamily.</text>
</comment>
<protein>
    <submittedName>
        <fullName evidence="10">ABC transporter</fullName>
    </submittedName>
</protein>
<dbReference type="InterPro" id="IPR050763">
    <property type="entry name" value="ABC_transporter_ATP-binding"/>
</dbReference>
<dbReference type="Proteomes" id="UP000029859">
    <property type="component" value="Unassembled WGS sequence"/>
</dbReference>
<keyword evidence="3" id="KW-0813">Transport</keyword>
<sequence>MTAVIVAEDLKKVFGDFLAVDSVAFSVEEGEVFGFLGPNGAGKTTTMRMIQCISPMTSGKLEVFGMDVNDHQREIKFNMGVVPQENNLDPDFTVYENLLVFSRYFDIPESEARRRVDELLEFVHLEEKRDTMTESLSGGMKRRLVLARALINRPRMLILDEPTVGLDPQSRHLMWDKLKGLKKEGVTIVLTTHYLEEASQLCDRLVIMDNGKILVEGSPEEMISENIGPAIVETEADPNVISCLDKHQANYEILGDEVQIYTDKPQEVTDHLLSECKLTSVTARASTLEDVFLKLTGRKLRE</sequence>
<dbReference type="PANTHER" id="PTHR42711">
    <property type="entry name" value="ABC TRANSPORTER ATP-BINDING PROTEIN"/>
    <property type="match status" value="1"/>
</dbReference>
<evidence type="ECO:0000256" key="6">
    <source>
        <dbReference type="ARBA" id="ARBA00022840"/>
    </source>
</evidence>
<keyword evidence="6" id="KW-0067">ATP-binding</keyword>
<dbReference type="InterPro" id="IPR003439">
    <property type="entry name" value="ABC_transporter-like_ATP-bd"/>
</dbReference>
<evidence type="ECO:0000256" key="1">
    <source>
        <dbReference type="ARBA" id="ARBA00004236"/>
    </source>
</evidence>
<comment type="caution">
    <text evidence="10">The sequence shown here is derived from an EMBL/GenBank/DDBJ whole genome shotgun (WGS) entry which is preliminary data.</text>
</comment>
<dbReference type="GO" id="GO:0005524">
    <property type="term" value="F:ATP binding"/>
    <property type="evidence" value="ECO:0007669"/>
    <property type="project" value="UniProtKB-KW"/>
</dbReference>
<dbReference type="InterPro" id="IPR027417">
    <property type="entry name" value="P-loop_NTPase"/>
</dbReference>
<dbReference type="GO" id="GO:0005886">
    <property type="term" value="C:plasma membrane"/>
    <property type="evidence" value="ECO:0007669"/>
    <property type="project" value="UniProtKB-SubCell"/>
</dbReference>
<comment type="subcellular location">
    <subcellularLocation>
        <location evidence="1">Cell membrane</location>
    </subcellularLocation>
</comment>
<proteinExistence type="inferred from homology"/>